<keyword evidence="3" id="KW-1003">Cell membrane</keyword>
<keyword evidence="14" id="KW-1185">Reference proteome</keyword>
<feature type="transmembrane region" description="Helical" evidence="11">
    <location>
        <begin position="12"/>
        <end position="36"/>
    </location>
</feature>
<name>A0A923MF15_9BURK</name>
<keyword evidence="7 11" id="KW-1133">Transmembrane helix</keyword>
<comment type="similarity">
    <text evidence="9">Belongs to the GSP H family.</text>
</comment>
<dbReference type="SUPFAM" id="SSF54523">
    <property type="entry name" value="Pili subunits"/>
    <property type="match status" value="1"/>
</dbReference>
<evidence type="ECO:0000256" key="1">
    <source>
        <dbReference type="ARBA" id="ARBA00004377"/>
    </source>
</evidence>
<accession>A0A923MF15</accession>
<evidence type="ECO:0000259" key="12">
    <source>
        <dbReference type="Pfam" id="PF12019"/>
    </source>
</evidence>
<dbReference type="Pfam" id="PF12019">
    <property type="entry name" value="GspH"/>
    <property type="match status" value="1"/>
</dbReference>
<evidence type="ECO:0000256" key="9">
    <source>
        <dbReference type="ARBA" id="ARBA00025772"/>
    </source>
</evidence>
<evidence type="ECO:0000256" key="7">
    <source>
        <dbReference type="ARBA" id="ARBA00022989"/>
    </source>
</evidence>
<evidence type="ECO:0000256" key="2">
    <source>
        <dbReference type="ARBA" id="ARBA00021549"/>
    </source>
</evidence>
<evidence type="ECO:0000256" key="6">
    <source>
        <dbReference type="ARBA" id="ARBA00022692"/>
    </source>
</evidence>
<dbReference type="Gene3D" id="3.55.40.10">
    <property type="entry name" value="minor pseudopilin epsh domain"/>
    <property type="match status" value="1"/>
</dbReference>
<keyword evidence="5" id="KW-0997">Cell inner membrane</keyword>
<evidence type="ECO:0000313" key="14">
    <source>
        <dbReference type="Proteomes" id="UP000596827"/>
    </source>
</evidence>
<dbReference type="GO" id="GO:0015627">
    <property type="term" value="C:type II protein secretion system complex"/>
    <property type="evidence" value="ECO:0007669"/>
    <property type="project" value="InterPro"/>
</dbReference>
<dbReference type="InterPro" id="IPR045584">
    <property type="entry name" value="Pilin-like"/>
</dbReference>
<dbReference type="InterPro" id="IPR022346">
    <property type="entry name" value="T2SS_GspH"/>
</dbReference>
<comment type="caution">
    <text evidence="13">The sequence shown here is derived from an EMBL/GenBank/DDBJ whole genome shotgun (WGS) entry which is preliminary data.</text>
</comment>
<proteinExistence type="inferred from homology"/>
<evidence type="ECO:0000256" key="4">
    <source>
        <dbReference type="ARBA" id="ARBA00022481"/>
    </source>
</evidence>
<comment type="subcellular location">
    <subcellularLocation>
        <location evidence="1">Cell inner membrane</location>
        <topology evidence="1">Single-pass membrane protein</topology>
    </subcellularLocation>
</comment>
<reference evidence="13" key="1">
    <citation type="submission" date="2020-08" db="EMBL/GenBank/DDBJ databases">
        <title>Ramlibacter sp. GTP1 16S ribosomal RNA gene genome sequencing and assembly.</title>
        <authorList>
            <person name="Kang M."/>
        </authorList>
    </citation>
    <scope>NUCLEOTIDE SEQUENCE</scope>
    <source>
        <strain evidence="13">GTP1</strain>
    </source>
</reference>
<keyword evidence="4" id="KW-0488">Methylation</keyword>
<gene>
    <name evidence="13" type="ORF">H8R02_27540</name>
</gene>
<evidence type="ECO:0000313" key="13">
    <source>
        <dbReference type="EMBL" id="MBC5768249.1"/>
    </source>
</evidence>
<dbReference type="GO" id="GO:0005886">
    <property type="term" value="C:plasma membrane"/>
    <property type="evidence" value="ECO:0007669"/>
    <property type="project" value="UniProtKB-SubCell"/>
</dbReference>
<keyword evidence="8 11" id="KW-0472">Membrane</keyword>
<evidence type="ECO:0000256" key="3">
    <source>
        <dbReference type="ARBA" id="ARBA00022475"/>
    </source>
</evidence>
<keyword evidence="6 11" id="KW-0812">Transmembrane</keyword>
<evidence type="ECO:0000256" key="11">
    <source>
        <dbReference type="SAM" id="Phobius"/>
    </source>
</evidence>
<evidence type="ECO:0000256" key="8">
    <source>
        <dbReference type="ARBA" id="ARBA00023136"/>
    </source>
</evidence>
<sequence length="168" mass="17526">MRTLHTLSRRPLCRGIGLVRFIAMPGLLAAGLSWALPALDQAAVSMKLSTASNVLLDQLASARAHVQRSGGRIAACRSDDGVACSPQGGWEQGWILFEDANGDGVRGSGEGVLERVAALPGEFRLQGSLATGVFTLCSRDAGPGDARQISLHGGLGPHVRKVRVSSCV</sequence>
<evidence type="ECO:0000256" key="5">
    <source>
        <dbReference type="ARBA" id="ARBA00022519"/>
    </source>
</evidence>
<dbReference type="EMBL" id="JACORU010000016">
    <property type="protein sequence ID" value="MBC5768249.1"/>
    <property type="molecule type" value="Genomic_DNA"/>
</dbReference>
<dbReference type="Proteomes" id="UP000596827">
    <property type="component" value="Unassembled WGS sequence"/>
</dbReference>
<dbReference type="AlphaFoldDB" id="A0A923MF15"/>
<dbReference type="RefSeq" id="WP_187084824.1">
    <property type="nucleotide sequence ID" value="NZ_JACORU010000016.1"/>
</dbReference>
<dbReference type="GO" id="GO:0015628">
    <property type="term" value="P:protein secretion by the type II secretion system"/>
    <property type="evidence" value="ECO:0007669"/>
    <property type="project" value="InterPro"/>
</dbReference>
<evidence type="ECO:0000256" key="10">
    <source>
        <dbReference type="ARBA" id="ARBA00030775"/>
    </source>
</evidence>
<protein>
    <recommendedName>
        <fullName evidence="2">Type II secretion system protein H</fullName>
    </recommendedName>
    <alternativeName>
        <fullName evidence="10">General secretion pathway protein H</fullName>
    </alternativeName>
</protein>
<organism evidence="13 14">
    <name type="scientific">Ramlibacter albus</name>
    <dbReference type="NCBI Taxonomy" id="2079448"/>
    <lineage>
        <taxon>Bacteria</taxon>
        <taxon>Pseudomonadati</taxon>
        <taxon>Pseudomonadota</taxon>
        <taxon>Betaproteobacteria</taxon>
        <taxon>Burkholderiales</taxon>
        <taxon>Comamonadaceae</taxon>
        <taxon>Ramlibacter</taxon>
    </lineage>
</organism>
<feature type="domain" description="General secretion pathway GspH" evidence="12">
    <location>
        <begin position="52"/>
        <end position="128"/>
    </location>
</feature>